<dbReference type="Proteomes" id="UP000009192">
    <property type="component" value="Unassembled WGS sequence"/>
</dbReference>
<dbReference type="AlphaFoldDB" id="B4KTL3"/>
<evidence type="ECO:0000256" key="7">
    <source>
        <dbReference type="ARBA" id="ARBA00022824"/>
    </source>
</evidence>
<dbReference type="SUPFAM" id="SSF48264">
    <property type="entry name" value="Cytochrome P450"/>
    <property type="match status" value="2"/>
</dbReference>
<dbReference type="InterPro" id="IPR017972">
    <property type="entry name" value="Cyt_P450_CS"/>
</dbReference>
<dbReference type="PANTHER" id="PTHR24292:SF45">
    <property type="entry name" value="CYTOCHROME P450 6G1-RELATED"/>
    <property type="match status" value="1"/>
</dbReference>
<dbReference type="Gene3D" id="1.10.630.10">
    <property type="entry name" value="Cytochrome P450"/>
    <property type="match status" value="2"/>
</dbReference>
<evidence type="ECO:0000256" key="13">
    <source>
        <dbReference type="SAM" id="Phobius"/>
    </source>
</evidence>
<organism evidence="14 15">
    <name type="scientific">Drosophila mojavensis</name>
    <name type="common">Fruit fly</name>
    <dbReference type="NCBI Taxonomy" id="7230"/>
    <lineage>
        <taxon>Eukaryota</taxon>
        <taxon>Metazoa</taxon>
        <taxon>Ecdysozoa</taxon>
        <taxon>Arthropoda</taxon>
        <taxon>Hexapoda</taxon>
        <taxon>Insecta</taxon>
        <taxon>Pterygota</taxon>
        <taxon>Neoptera</taxon>
        <taxon>Endopterygota</taxon>
        <taxon>Diptera</taxon>
        <taxon>Brachycera</taxon>
        <taxon>Muscomorpha</taxon>
        <taxon>Ephydroidea</taxon>
        <taxon>Drosophilidae</taxon>
        <taxon>Drosophila</taxon>
    </lineage>
</organism>
<comment type="similarity">
    <text evidence="4">Belongs to the cytochrome P450 family.</text>
</comment>
<dbReference type="FunFam" id="1.10.630.10:FF:000042">
    <property type="entry name" value="Cytochrome P450"/>
    <property type="match status" value="2"/>
</dbReference>
<name>B4KTL3_DROMO</name>
<dbReference type="PRINTS" id="PR00463">
    <property type="entry name" value="EP450I"/>
</dbReference>
<comment type="subcellular location">
    <subcellularLocation>
        <location evidence="3">Endoplasmic reticulum membrane</location>
        <topology evidence="3">Peripheral membrane protein</topology>
    </subcellularLocation>
    <subcellularLocation>
        <location evidence="2">Microsome membrane</location>
        <topology evidence="2">Peripheral membrane protein</topology>
    </subcellularLocation>
</comment>
<dbReference type="Pfam" id="PF00067">
    <property type="entry name" value="p450"/>
    <property type="match status" value="2"/>
</dbReference>
<dbReference type="CDD" id="cd11056">
    <property type="entry name" value="CYP6-like"/>
    <property type="match status" value="2"/>
</dbReference>
<keyword evidence="12 13" id="KW-0472">Membrane</keyword>
<dbReference type="InParanoid" id="B4KTL3"/>
<dbReference type="GO" id="GO:0004497">
    <property type="term" value="F:monooxygenase activity"/>
    <property type="evidence" value="ECO:0007669"/>
    <property type="project" value="UniProtKB-KW"/>
</dbReference>
<keyword evidence="11" id="KW-0503">Monooxygenase</keyword>
<dbReference type="PANTHER" id="PTHR24292">
    <property type="entry name" value="CYTOCHROME P450"/>
    <property type="match status" value="1"/>
</dbReference>
<dbReference type="InterPro" id="IPR050476">
    <property type="entry name" value="Insect_CytP450_Detox"/>
</dbReference>
<comment type="cofactor">
    <cofactor evidence="1">
        <name>heme</name>
        <dbReference type="ChEBI" id="CHEBI:30413"/>
    </cofactor>
</comment>
<keyword evidence="13" id="KW-1133">Transmembrane helix</keyword>
<dbReference type="EC" id="1.14.-.-" evidence="14"/>
<dbReference type="PRINTS" id="PR00385">
    <property type="entry name" value="P450"/>
</dbReference>
<dbReference type="EMBL" id="CH933808">
    <property type="protein sequence ID" value="EDW09596.2"/>
    <property type="molecule type" value="Genomic_DNA"/>
</dbReference>
<evidence type="ECO:0000256" key="1">
    <source>
        <dbReference type="ARBA" id="ARBA00001971"/>
    </source>
</evidence>
<dbReference type="InterPro" id="IPR001128">
    <property type="entry name" value="Cyt_P450"/>
</dbReference>
<keyword evidence="15" id="KW-1185">Reference proteome</keyword>
<dbReference type="KEGG" id="dmo:Dmoj_GI20590"/>
<dbReference type="SMR" id="B4KTL3"/>
<keyword evidence="10" id="KW-0408">Iron</keyword>
<dbReference type="InterPro" id="IPR002401">
    <property type="entry name" value="Cyt_P450_E_grp-I"/>
</dbReference>
<feature type="transmembrane region" description="Helical" evidence="13">
    <location>
        <begin position="821"/>
        <end position="843"/>
    </location>
</feature>
<dbReference type="GO" id="GO:0020037">
    <property type="term" value="F:heme binding"/>
    <property type="evidence" value="ECO:0007669"/>
    <property type="project" value="InterPro"/>
</dbReference>
<protein>
    <submittedName>
        <fullName evidence="14">Uncharacterized protein</fullName>
        <ecNumber evidence="14">1.14.-.-</ecNumber>
    </submittedName>
</protein>
<evidence type="ECO:0000256" key="6">
    <source>
        <dbReference type="ARBA" id="ARBA00022723"/>
    </source>
</evidence>
<evidence type="ECO:0000256" key="9">
    <source>
        <dbReference type="ARBA" id="ARBA00023002"/>
    </source>
</evidence>
<dbReference type="GO" id="GO:0046680">
    <property type="term" value="P:response to DDT"/>
    <property type="evidence" value="ECO:0007669"/>
    <property type="project" value="TreeGrafter"/>
</dbReference>
<keyword evidence="9 14" id="KW-0560">Oxidoreductase</keyword>
<evidence type="ECO:0000256" key="5">
    <source>
        <dbReference type="ARBA" id="ARBA00022617"/>
    </source>
</evidence>
<keyword evidence="8" id="KW-0492">Microsome</keyword>
<dbReference type="GO" id="GO:0046701">
    <property type="term" value="P:insecticide catabolic process"/>
    <property type="evidence" value="ECO:0007669"/>
    <property type="project" value="TreeGrafter"/>
</dbReference>
<evidence type="ECO:0000256" key="12">
    <source>
        <dbReference type="ARBA" id="ARBA00023136"/>
    </source>
</evidence>
<dbReference type="HOGENOM" id="CLU_001570_5_2_1"/>
<accession>B4KTL3</accession>
<evidence type="ECO:0000256" key="4">
    <source>
        <dbReference type="ARBA" id="ARBA00010617"/>
    </source>
</evidence>
<keyword evidence="6" id="KW-0479">Metal-binding</keyword>
<dbReference type="GO" id="GO:0016705">
    <property type="term" value="F:oxidoreductase activity, acting on paired donors, with incorporation or reduction of molecular oxygen"/>
    <property type="evidence" value="ECO:0007669"/>
    <property type="project" value="InterPro"/>
</dbReference>
<gene>
    <name evidence="14" type="primary">Dmoj\GI20590</name>
    <name evidence="14" type="ORF">Dmoj_GI20590</name>
</gene>
<evidence type="ECO:0000256" key="2">
    <source>
        <dbReference type="ARBA" id="ARBA00004174"/>
    </source>
</evidence>
<feature type="transmembrane region" description="Helical" evidence="13">
    <location>
        <begin position="593"/>
        <end position="615"/>
    </location>
</feature>
<sequence>MVLTAALFVIIGALSAIYVWFQRNHSYWQRKGIPYMQPTPIIGNTGPVFTQSNSFGLHISAVYSDPRMANEAAVGIYVINKPGLVIREPELIKSVLIKDFNRFTNRYGRTDPHYDALGSNNLFFVRNPQWKEIRTKLTPVFTSGKMKQMYPLMQEIAADLESMLAKERPANGDKYVTDIKDVCARFTTDSIATIAYGVRANSLSNPDAEFRRQGRKIFAPTLARSKDFFVAFFLPKLVSLLRIKVFPDDFSKFLRDTIGHVMTERERTATVRNDLIDVLVGLRKEAALEPGKPHLANNNDFLVAQAGVFFTAGFETSSSAMSFALLELARQPELQKRLRQEIHEALLEEKDGKLSYDKIHSLEYLSMVVDEVLRMYPVLPFLDREYQSIKGEADLSLKPYYDHKLENGTPIFIPVYALQRDPKYWTNPNLFNPERFSAENRKSIEPMAYQPFGLGPHNCIGSRIGVLQTKLGLVHFFKNHFVRSCPETVKEIEFDPKSFILQLKSGMFLEIVNDSLYDANALCALIICCTSRNFRSDTQVSEAIKMHFEVRMLVLNNLKCEDTRNESLVLRELLTGELFDYYPARFPHFGSSIMLALSLALLLLSLALLCTYLYLEQRYSYFRRHRLIHIPASSWTPFGHLKQLLLLRISFGDLFKEIYADARIEHAKVAGFYVFQTPVLMLRDPELISLVLIKEFNSFLNRYEAADAQHDPMGALTLPLAKYPVWRESRRCMSQMFSSGRMKQRMYPLMQQVLLELEQHLDRRMAGRTEQVLPVSEMCQLYTTDVTGRLFYSWDVGGLRHGESLLRDQTKQLLHPNLTKVLHFMCIFFLPQWTWLLRAKVFAEGYARFMRQMVEKQLRQRCQKRNPLADVDLLGLLEPLQRTQHSDFTASQAGIILLAGFETSSALLSFTLYELAKQPALQRRLKRELATAFGQDAQLSYETASTLPYLKMVCLEALRLYPAAAFINRECTRSEGFALQPHVDYVIPPGMPAYISILGIQRDAKYWPNPLHFDPERFAPSRLKDIIPMTYIPFGAGPHGCIGSRLGLLQLKLGVAHILRRHRVEVCDRTVNQIRFNPKTFMLESLDELYLRFCLDPM</sequence>
<dbReference type="InterPro" id="IPR036396">
    <property type="entry name" value="Cyt_P450_sf"/>
</dbReference>
<keyword evidence="5" id="KW-0349">Heme</keyword>
<dbReference type="GO" id="GO:0005506">
    <property type="term" value="F:iron ion binding"/>
    <property type="evidence" value="ECO:0007669"/>
    <property type="project" value="InterPro"/>
</dbReference>
<dbReference type="OrthoDB" id="2789670at2759"/>
<keyword evidence="13" id="KW-0812">Transmembrane</keyword>
<keyword evidence="7" id="KW-0256">Endoplasmic reticulum</keyword>
<dbReference type="PROSITE" id="PS00086">
    <property type="entry name" value="CYTOCHROME_P450"/>
    <property type="match status" value="2"/>
</dbReference>
<proteinExistence type="inferred from homology"/>
<dbReference type="eggNOG" id="KOG0158">
    <property type="taxonomic scope" value="Eukaryota"/>
</dbReference>
<reference evidence="14 15" key="1">
    <citation type="journal article" date="2007" name="Nature">
        <title>Evolution of genes and genomes on the Drosophila phylogeny.</title>
        <authorList>
            <consortium name="Drosophila 12 Genomes Consortium"/>
            <person name="Clark A.G."/>
            <person name="Eisen M.B."/>
            <person name="Smith D.R."/>
            <person name="Bergman C.M."/>
            <person name="Oliver B."/>
            <person name="Markow T.A."/>
            <person name="Kaufman T.C."/>
            <person name="Kellis M."/>
            <person name="Gelbart W."/>
            <person name="Iyer V.N."/>
            <person name="Pollard D.A."/>
            <person name="Sackton T.B."/>
            <person name="Larracuente A.M."/>
            <person name="Singh N.D."/>
            <person name="Abad J.P."/>
            <person name="Abt D.N."/>
            <person name="Adryan B."/>
            <person name="Aguade M."/>
            <person name="Akashi H."/>
            <person name="Anderson W.W."/>
            <person name="Aquadro C.F."/>
            <person name="Ardell D.H."/>
            <person name="Arguello R."/>
            <person name="Artieri C.G."/>
            <person name="Barbash D.A."/>
            <person name="Barker D."/>
            <person name="Barsanti P."/>
            <person name="Batterham P."/>
            <person name="Batzoglou S."/>
            <person name="Begun D."/>
            <person name="Bhutkar A."/>
            <person name="Blanco E."/>
            <person name="Bosak S.A."/>
            <person name="Bradley R.K."/>
            <person name="Brand A.D."/>
            <person name="Brent M.R."/>
            <person name="Brooks A.N."/>
            <person name="Brown R.H."/>
            <person name="Butlin R.K."/>
            <person name="Caggese C."/>
            <person name="Calvi B.R."/>
            <person name="Bernardo de Carvalho A."/>
            <person name="Caspi A."/>
            <person name="Castrezana S."/>
            <person name="Celniker S.E."/>
            <person name="Chang J.L."/>
            <person name="Chapple C."/>
            <person name="Chatterji S."/>
            <person name="Chinwalla A."/>
            <person name="Civetta A."/>
            <person name="Clifton S.W."/>
            <person name="Comeron J.M."/>
            <person name="Costello J.C."/>
            <person name="Coyne J.A."/>
            <person name="Daub J."/>
            <person name="David R.G."/>
            <person name="Delcher A.L."/>
            <person name="Delehaunty K."/>
            <person name="Do C.B."/>
            <person name="Ebling H."/>
            <person name="Edwards K."/>
            <person name="Eickbush T."/>
            <person name="Evans J.D."/>
            <person name="Filipski A."/>
            <person name="Findeiss S."/>
            <person name="Freyhult E."/>
            <person name="Fulton L."/>
            <person name="Fulton R."/>
            <person name="Garcia A.C."/>
            <person name="Gardiner A."/>
            <person name="Garfield D.A."/>
            <person name="Garvin B.E."/>
            <person name="Gibson G."/>
            <person name="Gilbert D."/>
            <person name="Gnerre S."/>
            <person name="Godfrey J."/>
            <person name="Good R."/>
            <person name="Gotea V."/>
            <person name="Gravely B."/>
            <person name="Greenberg A.J."/>
            <person name="Griffiths-Jones S."/>
            <person name="Gross S."/>
            <person name="Guigo R."/>
            <person name="Gustafson E.A."/>
            <person name="Haerty W."/>
            <person name="Hahn M.W."/>
            <person name="Halligan D.L."/>
            <person name="Halpern A.L."/>
            <person name="Halter G.M."/>
            <person name="Han M.V."/>
            <person name="Heger A."/>
            <person name="Hillier L."/>
            <person name="Hinrichs A.S."/>
            <person name="Holmes I."/>
            <person name="Hoskins R.A."/>
            <person name="Hubisz M.J."/>
            <person name="Hultmark D."/>
            <person name="Huntley M.A."/>
            <person name="Jaffe D.B."/>
            <person name="Jagadeeshan S."/>
            <person name="Jeck W.R."/>
            <person name="Johnson J."/>
            <person name="Jones C.D."/>
            <person name="Jordan W.C."/>
            <person name="Karpen G.H."/>
            <person name="Kataoka E."/>
            <person name="Keightley P.D."/>
            <person name="Kheradpour P."/>
            <person name="Kirkness E.F."/>
            <person name="Koerich L.B."/>
            <person name="Kristiansen K."/>
            <person name="Kudrna D."/>
            <person name="Kulathinal R.J."/>
            <person name="Kumar S."/>
            <person name="Kwok R."/>
            <person name="Lander E."/>
            <person name="Langley C.H."/>
            <person name="Lapoint R."/>
            <person name="Lazzaro B.P."/>
            <person name="Lee S.J."/>
            <person name="Levesque L."/>
            <person name="Li R."/>
            <person name="Lin C.F."/>
            <person name="Lin M.F."/>
            <person name="Lindblad-Toh K."/>
            <person name="Llopart A."/>
            <person name="Long M."/>
            <person name="Low L."/>
            <person name="Lozovsky E."/>
            <person name="Lu J."/>
            <person name="Luo M."/>
            <person name="Machado C.A."/>
            <person name="Makalowski W."/>
            <person name="Marzo M."/>
            <person name="Matsuda M."/>
            <person name="Matzkin L."/>
            <person name="McAllister B."/>
            <person name="McBride C.S."/>
            <person name="McKernan B."/>
            <person name="McKernan K."/>
            <person name="Mendez-Lago M."/>
            <person name="Minx P."/>
            <person name="Mollenhauer M.U."/>
            <person name="Montooth K."/>
            <person name="Mount S.M."/>
            <person name="Mu X."/>
            <person name="Myers E."/>
            <person name="Negre B."/>
            <person name="Newfeld S."/>
            <person name="Nielsen R."/>
            <person name="Noor M.A."/>
            <person name="O'Grady P."/>
            <person name="Pachter L."/>
            <person name="Papaceit M."/>
            <person name="Parisi M.J."/>
            <person name="Parisi M."/>
            <person name="Parts L."/>
            <person name="Pedersen J.S."/>
            <person name="Pesole G."/>
            <person name="Phillippy A.M."/>
            <person name="Ponting C.P."/>
            <person name="Pop M."/>
            <person name="Porcelli D."/>
            <person name="Powell J.R."/>
            <person name="Prohaska S."/>
            <person name="Pruitt K."/>
            <person name="Puig M."/>
            <person name="Quesneville H."/>
            <person name="Ram K.R."/>
            <person name="Rand D."/>
            <person name="Rasmussen M.D."/>
            <person name="Reed L.K."/>
            <person name="Reenan R."/>
            <person name="Reily A."/>
            <person name="Remington K.A."/>
            <person name="Rieger T.T."/>
            <person name="Ritchie M.G."/>
            <person name="Robin C."/>
            <person name="Rogers Y.H."/>
            <person name="Rohde C."/>
            <person name="Rozas J."/>
            <person name="Rubenfield M.J."/>
            <person name="Ruiz A."/>
            <person name="Russo S."/>
            <person name="Salzberg S.L."/>
            <person name="Sanchez-Gracia A."/>
            <person name="Saranga D.J."/>
            <person name="Sato H."/>
            <person name="Schaeffer S.W."/>
            <person name="Schatz M.C."/>
            <person name="Schlenke T."/>
            <person name="Schwartz R."/>
            <person name="Segarra C."/>
            <person name="Singh R.S."/>
            <person name="Sirot L."/>
            <person name="Sirota M."/>
            <person name="Sisneros N.B."/>
            <person name="Smith C.D."/>
            <person name="Smith T.F."/>
            <person name="Spieth J."/>
            <person name="Stage D.E."/>
            <person name="Stark A."/>
            <person name="Stephan W."/>
            <person name="Strausberg R.L."/>
            <person name="Strempel S."/>
            <person name="Sturgill D."/>
            <person name="Sutton G."/>
            <person name="Sutton G.G."/>
            <person name="Tao W."/>
            <person name="Teichmann S."/>
            <person name="Tobari Y.N."/>
            <person name="Tomimura Y."/>
            <person name="Tsolas J.M."/>
            <person name="Valente V.L."/>
            <person name="Venter E."/>
            <person name="Venter J.C."/>
            <person name="Vicario S."/>
            <person name="Vieira F.G."/>
            <person name="Vilella A.J."/>
            <person name="Villasante A."/>
            <person name="Walenz B."/>
            <person name="Wang J."/>
            <person name="Wasserman M."/>
            <person name="Watts T."/>
            <person name="Wilson D."/>
            <person name="Wilson R.K."/>
            <person name="Wing R.A."/>
            <person name="Wolfner M.F."/>
            <person name="Wong A."/>
            <person name="Wong G.K."/>
            <person name="Wu C.I."/>
            <person name="Wu G."/>
            <person name="Yamamoto D."/>
            <person name="Yang H.P."/>
            <person name="Yang S.P."/>
            <person name="Yorke J.A."/>
            <person name="Yoshida K."/>
            <person name="Zdobnov E."/>
            <person name="Zhang P."/>
            <person name="Zhang Y."/>
            <person name="Zimin A.V."/>
            <person name="Baldwin J."/>
            <person name="Abdouelleil A."/>
            <person name="Abdulkadir J."/>
            <person name="Abebe A."/>
            <person name="Abera B."/>
            <person name="Abreu J."/>
            <person name="Acer S.C."/>
            <person name="Aftuck L."/>
            <person name="Alexander A."/>
            <person name="An P."/>
            <person name="Anderson E."/>
            <person name="Anderson S."/>
            <person name="Arachi H."/>
            <person name="Azer M."/>
            <person name="Bachantsang P."/>
            <person name="Barry A."/>
            <person name="Bayul T."/>
            <person name="Berlin A."/>
            <person name="Bessette D."/>
            <person name="Bloom T."/>
            <person name="Blye J."/>
            <person name="Boguslavskiy L."/>
            <person name="Bonnet C."/>
            <person name="Boukhgalter B."/>
            <person name="Bourzgui I."/>
            <person name="Brown A."/>
            <person name="Cahill P."/>
            <person name="Channer S."/>
            <person name="Cheshatsang Y."/>
            <person name="Chuda L."/>
            <person name="Citroen M."/>
            <person name="Collymore A."/>
            <person name="Cooke P."/>
            <person name="Costello M."/>
            <person name="D'Aco K."/>
            <person name="Daza R."/>
            <person name="De Haan G."/>
            <person name="DeGray S."/>
            <person name="DeMaso C."/>
            <person name="Dhargay N."/>
            <person name="Dooley K."/>
            <person name="Dooley E."/>
            <person name="Doricent M."/>
            <person name="Dorje P."/>
            <person name="Dorjee K."/>
            <person name="Dupes A."/>
            <person name="Elong R."/>
            <person name="Falk J."/>
            <person name="Farina A."/>
            <person name="Faro S."/>
            <person name="Ferguson D."/>
            <person name="Fisher S."/>
            <person name="Foley C.D."/>
            <person name="Franke A."/>
            <person name="Friedrich D."/>
            <person name="Gadbois L."/>
            <person name="Gearin G."/>
            <person name="Gearin C.R."/>
            <person name="Giannoukos G."/>
            <person name="Goode T."/>
            <person name="Graham J."/>
            <person name="Grandbois E."/>
            <person name="Grewal S."/>
            <person name="Gyaltsen K."/>
            <person name="Hafez N."/>
            <person name="Hagos B."/>
            <person name="Hall J."/>
            <person name="Henson C."/>
            <person name="Hollinger A."/>
            <person name="Honan T."/>
            <person name="Huard M.D."/>
            <person name="Hughes L."/>
            <person name="Hurhula B."/>
            <person name="Husby M.E."/>
            <person name="Kamat A."/>
            <person name="Kanga B."/>
            <person name="Kashin S."/>
            <person name="Khazanovich D."/>
            <person name="Kisner P."/>
            <person name="Lance K."/>
            <person name="Lara M."/>
            <person name="Lee W."/>
            <person name="Lennon N."/>
            <person name="Letendre F."/>
            <person name="LeVine R."/>
            <person name="Lipovsky A."/>
            <person name="Liu X."/>
            <person name="Liu J."/>
            <person name="Liu S."/>
            <person name="Lokyitsang T."/>
            <person name="Lokyitsang Y."/>
            <person name="Lubonja R."/>
            <person name="Lui A."/>
            <person name="MacDonald P."/>
            <person name="Magnisalis V."/>
            <person name="Maru K."/>
            <person name="Matthews C."/>
            <person name="McCusker W."/>
            <person name="McDonough S."/>
            <person name="Mehta T."/>
            <person name="Meldrim J."/>
            <person name="Meneus L."/>
            <person name="Mihai O."/>
            <person name="Mihalev A."/>
            <person name="Mihova T."/>
            <person name="Mittelman R."/>
            <person name="Mlenga V."/>
            <person name="Montmayeur A."/>
            <person name="Mulrain L."/>
            <person name="Navidi A."/>
            <person name="Naylor J."/>
            <person name="Negash T."/>
            <person name="Nguyen T."/>
            <person name="Nguyen N."/>
            <person name="Nicol R."/>
            <person name="Norbu C."/>
            <person name="Norbu N."/>
            <person name="Novod N."/>
            <person name="O'Neill B."/>
            <person name="Osman S."/>
            <person name="Markiewicz E."/>
            <person name="Oyono O.L."/>
            <person name="Patti C."/>
            <person name="Phunkhang P."/>
            <person name="Pierre F."/>
            <person name="Priest M."/>
            <person name="Raghuraman S."/>
            <person name="Rege F."/>
            <person name="Reyes R."/>
            <person name="Rise C."/>
            <person name="Rogov P."/>
            <person name="Ross K."/>
            <person name="Ryan E."/>
            <person name="Settipalli S."/>
            <person name="Shea T."/>
            <person name="Sherpa N."/>
            <person name="Shi L."/>
            <person name="Shih D."/>
            <person name="Sparrow T."/>
            <person name="Spaulding J."/>
            <person name="Stalker J."/>
            <person name="Stange-Thomann N."/>
            <person name="Stavropoulos S."/>
            <person name="Stone C."/>
            <person name="Strader C."/>
            <person name="Tesfaye S."/>
            <person name="Thomson T."/>
            <person name="Thoulutsang Y."/>
            <person name="Thoulutsang D."/>
            <person name="Topham K."/>
            <person name="Topping I."/>
            <person name="Tsamla T."/>
            <person name="Vassiliev H."/>
            <person name="Vo A."/>
            <person name="Wangchuk T."/>
            <person name="Wangdi T."/>
            <person name="Weiand M."/>
            <person name="Wilkinson J."/>
            <person name="Wilson A."/>
            <person name="Yadav S."/>
            <person name="Young G."/>
            <person name="Yu Q."/>
            <person name="Zembek L."/>
            <person name="Zhong D."/>
            <person name="Zimmer A."/>
            <person name="Zwirko Z."/>
            <person name="Jaffe D.B."/>
            <person name="Alvarez P."/>
            <person name="Brockman W."/>
            <person name="Butler J."/>
            <person name="Chin C."/>
            <person name="Gnerre S."/>
            <person name="Grabherr M."/>
            <person name="Kleber M."/>
            <person name="Mauceli E."/>
            <person name="MacCallum I."/>
        </authorList>
    </citation>
    <scope>NUCLEOTIDE SEQUENCE [LARGE SCALE GENOMIC DNA]</scope>
    <source>
        <strain evidence="15">Tucson 15081-1352.22</strain>
    </source>
</reference>
<evidence type="ECO:0000313" key="15">
    <source>
        <dbReference type="Proteomes" id="UP000009192"/>
    </source>
</evidence>
<dbReference type="GO" id="GO:0005789">
    <property type="term" value="C:endoplasmic reticulum membrane"/>
    <property type="evidence" value="ECO:0007669"/>
    <property type="project" value="UniProtKB-SubCell"/>
</dbReference>
<evidence type="ECO:0000313" key="14">
    <source>
        <dbReference type="EMBL" id="EDW09596.2"/>
    </source>
</evidence>
<evidence type="ECO:0000256" key="8">
    <source>
        <dbReference type="ARBA" id="ARBA00022848"/>
    </source>
</evidence>
<evidence type="ECO:0000256" key="11">
    <source>
        <dbReference type="ARBA" id="ARBA00023033"/>
    </source>
</evidence>
<evidence type="ECO:0000256" key="3">
    <source>
        <dbReference type="ARBA" id="ARBA00004406"/>
    </source>
</evidence>
<evidence type="ECO:0000256" key="10">
    <source>
        <dbReference type="ARBA" id="ARBA00023004"/>
    </source>
</evidence>